<dbReference type="AlphaFoldDB" id="L0FW48"/>
<name>L0FW48_ECHVK</name>
<keyword evidence="3" id="KW-1185">Reference proteome</keyword>
<keyword evidence="1" id="KW-0175">Coiled coil</keyword>
<dbReference type="STRING" id="926556.Echvi_0617"/>
<accession>L0FW48</accession>
<dbReference type="Gene3D" id="1.25.40.10">
    <property type="entry name" value="Tetratricopeptide repeat domain"/>
    <property type="match status" value="2"/>
</dbReference>
<proteinExistence type="predicted"/>
<dbReference type="Proteomes" id="UP000010796">
    <property type="component" value="Chromosome"/>
</dbReference>
<dbReference type="InterPro" id="IPR011990">
    <property type="entry name" value="TPR-like_helical_dom_sf"/>
</dbReference>
<dbReference type="RefSeq" id="WP_015264461.1">
    <property type="nucleotide sequence ID" value="NC_019904.1"/>
</dbReference>
<dbReference type="HOGENOM" id="CLU_007706_1_0_10"/>
<dbReference type="PROSITE" id="PS51257">
    <property type="entry name" value="PROKAR_LIPOPROTEIN"/>
    <property type="match status" value="1"/>
</dbReference>
<reference evidence="3" key="1">
    <citation type="submission" date="2012-02" db="EMBL/GenBank/DDBJ databases">
        <title>The complete genome of Echinicola vietnamensis DSM 17526.</title>
        <authorList>
            <person name="Lucas S."/>
            <person name="Copeland A."/>
            <person name="Lapidus A."/>
            <person name="Glavina del Rio T."/>
            <person name="Dalin E."/>
            <person name="Tice H."/>
            <person name="Bruce D."/>
            <person name="Goodwin L."/>
            <person name="Pitluck S."/>
            <person name="Peters L."/>
            <person name="Ovchinnikova G."/>
            <person name="Teshima H."/>
            <person name="Kyrpides N."/>
            <person name="Mavromatis K."/>
            <person name="Ivanova N."/>
            <person name="Brettin T."/>
            <person name="Detter J.C."/>
            <person name="Han C."/>
            <person name="Larimer F."/>
            <person name="Land M."/>
            <person name="Hauser L."/>
            <person name="Markowitz V."/>
            <person name="Cheng J.-F."/>
            <person name="Hugenholtz P."/>
            <person name="Woyke T."/>
            <person name="Wu D."/>
            <person name="Brambilla E."/>
            <person name="Klenk H.-P."/>
            <person name="Eisen J.A."/>
        </authorList>
    </citation>
    <scope>NUCLEOTIDE SEQUENCE [LARGE SCALE GENOMIC DNA]</scope>
    <source>
        <strain evidence="3">DSM 17526 / LMG 23754 / KMM 6221</strain>
    </source>
</reference>
<dbReference type="OrthoDB" id="1522549at2"/>
<dbReference type="PATRIC" id="fig|926556.3.peg.610"/>
<sequence length="876" mass="100942">MRKTSNFLIFLFFLLLGCSSERNTFTNRLYHNVTARFNAYFLAKEKIGEAEASFKDAYQEDYTQVLPVYFPIDSAAVDANAEKLNEARELAGKAIDWHRISQWVDDSYFLLGLIDYYEANTDDAINTYKYLNVNSKDDEVRHQALIQLLRIFVEQRKFDDASYVIDFLSKETDISKENKQTLYKTLAYYYEARHEKDGVIAALEKCIELTTDNHEKSRLNFILGQLYQRAGFDALAYDFYNDASEGNPPYELAFFSQLYAQQVAELEKSKDLKKVRDYYDDLYKDRKNTDLRDVVLYERALFELKQHETEDAIDLLHRAAQEPGKLEKQKGYIYQKLAEIFFDEREDYRASKYYLDSALQHFKPTDASYSALSSKKEILDRYTANYELLTENDSLLRLSQMSPEAQEEVAENYIRAEEERLIAEAQAKTEQKNSGIFDNLLAFGGNTAASTFYFDNPTAVQKGEIEFFRNWGNRALEDNWRRKSSSFGNTVSSVPTTTDTTATKQISQEDSIRGILPNKEALLANIPKDQEKLAQLNDQMEGARLELGKVLFFDLDKPDLAREYLTDLLQFHPDSEKKSEAYYTLYLIEKETGGSTAYYVSRLNNEFPDSPFTKSVNNPLSENSGTAANKTAEANYKKAYHAFQSGDYNTAKSLTQTTLDNYPLTSVSDKLMLLDIMLTGKLAAAERYQERLEEYIENSENPELTKMARNMLEALTGEKAEMQMTTSDTTAVSDSLSVTKTKEAVASDSLDVEKQIYKLNKAQTHIFILAIDPEVITETKNLSAELENFHDKNFQDSRLRTGNLSFTRNQSILLVSPFSNAEKAMDYRRKFLTEFKYQGLPEELKKRSFVISIQNFQQLNKRKDIAEYEAFFKSSY</sequence>
<dbReference type="EMBL" id="CP003346">
    <property type="protein sequence ID" value="AGA76895.1"/>
    <property type="molecule type" value="Genomic_DNA"/>
</dbReference>
<dbReference type="KEGG" id="evi:Echvi_0617"/>
<feature type="coiled-coil region" evidence="1">
    <location>
        <begin position="519"/>
        <end position="546"/>
    </location>
</feature>
<protein>
    <recommendedName>
        <fullName evidence="4">Gliding motility protein</fullName>
    </recommendedName>
</protein>
<evidence type="ECO:0000313" key="2">
    <source>
        <dbReference type="EMBL" id="AGA76895.1"/>
    </source>
</evidence>
<organism evidence="2 3">
    <name type="scientific">Echinicola vietnamensis (strain DSM 17526 / LMG 23754 / KMM 6221)</name>
    <dbReference type="NCBI Taxonomy" id="926556"/>
    <lineage>
        <taxon>Bacteria</taxon>
        <taxon>Pseudomonadati</taxon>
        <taxon>Bacteroidota</taxon>
        <taxon>Cytophagia</taxon>
        <taxon>Cytophagales</taxon>
        <taxon>Cyclobacteriaceae</taxon>
        <taxon>Echinicola</taxon>
    </lineage>
</organism>
<evidence type="ECO:0008006" key="4">
    <source>
        <dbReference type="Google" id="ProtNLM"/>
    </source>
</evidence>
<evidence type="ECO:0000256" key="1">
    <source>
        <dbReference type="SAM" id="Coils"/>
    </source>
</evidence>
<dbReference type="eggNOG" id="COG1729">
    <property type="taxonomic scope" value="Bacteria"/>
</dbReference>
<gene>
    <name evidence="2" type="ordered locus">Echvi_0617</name>
</gene>
<evidence type="ECO:0000313" key="3">
    <source>
        <dbReference type="Proteomes" id="UP000010796"/>
    </source>
</evidence>